<reference evidence="2 3" key="1">
    <citation type="submission" date="2024-06" db="EMBL/GenBank/DDBJ databases">
        <title>The Natural Products Discovery Center: Release of the First 8490 Sequenced Strains for Exploring Actinobacteria Biosynthetic Diversity.</title>
        <authorList>
            <person name="Kalkreuter E."/>
            <person name="Kautsar S.A."/>
            <person name="Yang D."/>
            <person name="Bader C.D."/>
            <person name="Teijaro C.N."/>
            <person name="Fluegel L."/>
            <person name="Davis C.M."/>
            <person name="Simpson J.R."/>
            <person name="Lauterbach L."/>
            <person name="Steele A.D."/>
            <person name="Gui C."/>
            <person name="Meng S."/>
            <person name="Li G."/>
            <person name="Viehrig K."/>
            <person name="Ye F."/>
            <person name="Su P."/>
            <person name="Kiefer A.F."/>
            <person name="Nichols A."/>
            <person name="Cepeda A.J."/>
            <person name="Yan W."/>
            <person name="Fan B."/>
            <person name="Jiang Y."/>
            <person name="Adhikari A."/>
            <person name="Zheng C.-J."/>
            <person name="Schuster L."/>
            <person name="Cowan T.M."/>
            <person name="Smanski M.J."/>
            <person name="Chevrette M.G."/>
            <person name="De Carvalho L.P.S."/>
            <person name="Shen B."/>
        </authorList>
    </citation>
    <scope>NUCLEOTIDE SEQUENCE [LARGE SCALE GENOMIC DNA]</scope>
    <source>
        <strain evidence="2 3">NPDC006434</strain>
    </source>
</reference>
<evidence type="ECO:0000313" key="2">
    <source>
        <dbReference type="EMBL" id="MET9850667.1"/>
    </source>
</evidence>
<dbReference type="PROSITE" id="PS51257">
    <property type="entry name" value="PROKAR_LIPOPROTEIN"/>
    <property type="match status" value="1"/>
</dbReference>
<comment type="caution">
    <text evidence="2">The sequence shown here is derived from an EMBL/GenBank/DDBJ whole genome shotgun (WGS) entry which is preliminary data.</text>
</comment>
<evidence type="ECO:0008006" key="4">
    <source>
        <dbReference type="Google" id="ProtNLM"/>
    </source>
</evidence>
<gene>
    <name evidence="2" type="ORF">ABZZ21_40205</name>
</gene>
<protein>
    <recommendedName>
        <fullName evidence="4">Lipoprotein</fullName>
    </recommendedName>
</protein>
<evidence type="ECO:0000256" key="1">
    <source>
        <dbReference type="SAM" id="SignalP"/>
    </source>
</evidence>
<feature type="signal peptide" evidence="1">
    <location>
        <begin position="1"/>
        <end position="28"/>
    </location>
</feature>
<organism evidence="2 3">
    <name type="scientific">Streptomyces ossamyceticus</name>
    <dbReference type="NCBI Taxonomy" id="249581"/>
    <lineage>
        <taxon>Bacteria</taxon>
        <taxon>Bacillati</taxon>
        <taxon>Actinomycetota</taxon>
        <taxon>Actinomycetes</taxon>
        <taxon>Kitasatosporales</taxon>
        <taxon>Streptomycetaceae</taxon>
        <taxon>Streptomyces</taxon>
    </lineage>
</organism>
<feature type="chain" id="PRO_5045218652" description="Lipoprotein" evidence="1">
    <location>
        <begin position="29"/>
        <end position="305"/>
    </location>
</feature>
<evidence type="ECO:0000313" key="3">
    <source>
        <dbReference type="Proteomes" id="UP001550210"/>
    </source>
</evidence>
<keyword evidence="3" id="KW-1185">Reference proteome</keyword>
<name>A0ABV2VA37_9ACTN</name>
<accession>A0ABV2VA37</accession>
<proteinExistence type="predicted"/>
<sequence>MNTTSRSRLRGPATAVAIAALLLTGCQAGETATHLDAASAAPGRLSDVCAASTTRNGVLHCTKLFRGSKPIRLPGDPSRTQRYGALKRGTPTFHTRAGDLPLSASVVKRLKAAFENGRTDDASAVHLATIVKGTVTKLEPVVIVEKNAVLRSVFAGRAMEGTIGARTSRGDYATSKTLPVRFEFAGSTADGRLIGRIVNASKAVRGAKGTCLPALDRTKSNPLVGGFTAKVSLDRVPSMHAAFNDELVLEWADDMSNMGAAYYPSIATLLGGDPLGRTWATTLHGTPSAGPPVDLRLVKGGGGAC</sequence>
<dbReference type="EMBL" id="JBEXPZ010000079">
    <property type="protein sequence ID" value="MET9850667.1"/>
    <property type="molecule type" value="Genomic_DNA"/>
</dbReference>
<dbReference type="Proteomes" id="UP001550210">
    <property type="component" value="Unassembled WGS sequence"/>
</dbReference>
<keyword evidence="1" id="KW-0732">Signal</keyword>
<dbReference type="RefSeq" id="WP_355404013.1">
    <property type="nucleotide sequence ID" value="NZ_JBEXPZ010000079.1"/>
</dbReference>